<keyword evidence="1" id="KW-0808">Transferase</keyword>
<gene>
    <name evidence="1" type="ORF">ABIF63_001341</name>
</gene>
<keyword evidence="1" id="KW-0418">Kinase</keyword>
<reference evidence="1 2" key="1">
    <citation type="submission" date="2024-06" db="EMBL/GenBank/DDBJ databases">
        <title>Genomic Encyclopedia of Type Strains, Phase V (KMG-V): Genome sequencing to study the core and pangenomes of soil and plant-associated prokaryotes.</title>
        <authorList>
            <person name="Whitman W."/>
        </authorList>
    </citation>
    <scope>NUCLEOTIDE SEQUENCE [LARGE SCALE GENOMIC DNA]</scope>
    <source>
        <strain evidence="1 2">USDA 160</strain>
    </source>
</reference>
<evidence type="ECO:0000313" key="1">
    <source>
        <dbReference type="EMBL" id="MET4717235.1"/>
    </source>
</evidence>
<name>A0ABV2RLR5_BRAJP</name>
<dbReference type="GO" id="GO:0016301">
    <property type="term" value="F:kinase activity"/>
    <property type="evidence" value="ECO:0007669"/>
    <property type="project" value="UniProtKB-KW"/>
</dbReference>
<dbReference type="Proteomes" id="UP001549291">
    <property type="component" value="Unassembled WGS sequence"/>
</dbReference>
<organism evidence="1 2">
    <name type="scientific">Bradyrhizobium japonicum</name>
    <dbReference type="NCBI Taxonomy" id="375"/>
    <lineage>
        <taxon>Bacteria</taxon>
        <taxon>Pseudomonadati</taxon>
        <taxon>Pseudomonadota</taxon>
        <taxon>Alphaproteobacteria</taxon>
        <taxon>Hyphomicrobiales</taxon>
        <taxon>Nitrobacteraceae</taxon>
        <taxon>Bradyrhizobium</taxon>
    </lineage>
</organism>
<accession>A0ABV2RLR5</accession>
<evidence type="ECO:0000313" key="2">
    <source>
        <dbReference type="Proteomes" id="UP001549291"/>
    </source>
</evidence>
<dbReference type="RefSeq" id="WP_354270019.1">
    <property type="nucleotide sequence ID" value="NZ_JBEPTQ010000002.1"/>
</dbReference>
<dbReference type="EMBL" id="JBEPTQ010000002">
    <property type="protein sequence ID" value="MET4717235.1"/>
    <property type="molecule type" value="Genomic_DNA"/>
</dbReference>
<comment type="caution">
    <text evidence="1">The sequence shown here is derived from an EMBL/GenBank/DDBJ whole genome shotgun (WGS) entry which is preliminary data.</text>
</comment>
<protein>
    <submittedName>
        <fullName evidence="1">Two-component sensor histidine kinase</fullName>
    </submittedName>
</protein>
<proteinExistence type="predicted"/>
<sequence>MDRERRLRGRCSRDHRFGTKLVEITIEGIGGEIERDWRPEGLSVRISLPLKSMRS</sequence>
<keyword evidence="2" id="KW-1185">Reference proteome</keyword>